<comment type="pathway">
    <text evidence="1 7">Cofactor biosynthesis; (R)-pantothenate biosynthesis; (R)-pantoate from 3-methyl-2-oxobutanoate: step 1/2.</text>
</comment>
<dbReference type="InterPro" id="IPR040442">
    <property type="entry name" value="Pyrv_kinase-like_dom_sf"/>
</dbReference>
<protein>
    <recommendedName>
        <fullName evidence="7">3-methyl-2-oxobutanoate hydroxymethyltransferase</fullName>
        <ecNumber evidence="7">2.1.2.11</ecNumber>
    </recommendedName>
    <alternativeName>
        <fullName evidence="7">Ketopantoate hydroxymethyltransferase</fullName>
        <shortName evidence="7">KPHMT</shortName>
    </alternativeName>
</protein>
<keyword evidence="7 10" id="KW-0479">Metal-binding</keyword>
<dbReference type="PIRSF" id="PIRSF000388">
    <property type="entry name" value="Pantoate_hydroxy_MeTrfase"/>
    <property type="match status" value="1"/>
</dbReference>
<dbReference type="InterPro" id="IPR003700">
    <property type="entry name" value="Pantoate_hydroxy_MeTrfase"/>
</dbReference>
<evidence type="ECO:0000256" key="6">
    <source>
        <dbReference type="ARBA" id="ARBA00056497"/>
    </source>
</evidence>
<comment type="caution">
    <text evidence="11">The sequence shown here is derived from an EMBL/GenBank/DDBJ whole genome shotgun (WGS) entry which is preliminary data.</text>
</comment>
<keyword evidence="12" id="KW-1185">Reference proteome</keyword>
<dbReference type="UniPathway" id="UPA00028">
    <property type="reaction ID" value="UER00003"/>
</dbReference>
<evidence type="ECO:0000256" key="10">
    <source>
        <dbReference type="PIRSR" id="PIRSR000388-3"/>
    </source>
</evidence>
<dbReference type="GO" id="GO:0003864">
    <property type="term" value="F:3-methyl-2-oxobutanoate hydroxymethyltransferase activity"/>
    <property type="evidence" value="ECO:0007669"/>
    <property type="project" value="UniProtKB-UniRule"/>
</dbReference>
<comment type="catalytic activity">
    <reaction evidence="7">
        <text>(6R)-5,10-methylene-5,6,7,8-tetrahydrofolate + 3-methyl-2-oxobutanoate + H2O = 2-dehydropantoate + (6S)-5,6,7,8-tetrahydrofolate</text>
        <dbReference type="Rhea" id="RHEA:11824"/>
        <dbReference type="ChEBI" id="CHEBI:11561"/>
        <dbReference type="ChEBI" id="CHEBI:11851"/>
        <dbReference type="ChEBI" id="CHEBI:15377"/>
        <dbReference type="ChEBI" id="CHEBI:15636"/>
        <dbReference type="ChEBI" id="CHEBI:57453"/>
        <dbReference type="EC" id="2.1.2.11"/>
    </reaction>
</comment>
<evidence type="ECO:0000256" key="5">
    <source>
        <dbReference type="ARBA" id="ARBA00022679"/>
    </source>
</evidence>
<feature type="binding site" evidence="7 9">
    <location>
        <begin position="50"/>
        <end position="51"/>
    </location>
    <ligand>
        <name>3-methyl-2-oxobutanoate</name>
        <dbReference type="ChEBI" id="CHEBI:11851"/>
    </ligand>
</feature>
<dbReference type="PANTHER" id="PTHR20881:SF0">
    <property type="entry name" value="3-METHYL-2-OXOBUTANOATE HYDROXYMETHYLTRANSFERASE"/>
    <property type="match status" value="1"/>
</dbReference>
<dbReference type="GO" id="GO:0032259">
    <property type="term" value="P:methylation"/>
    <property type="evidence" value="ECO:0007669"/>
    <property type="project" value="UniProtKB-KW"/>
</dbReference>
<dbReference type="GO" id="GO:0015940">
    <property type="term" value="P:pantothenate biosynthetic process"/>
    <property type="evidence" value="ECO:0007669"/>
    <property type="project" value="UniProtKB-UniRule"/>
</dbReference>
<keyword evidence="5 7" id="KW-0808">Transferase</keyword>
<dbReference type="InterPro" id="IPR015813">
    <property type="entry name" value="Pyrv/PenolPyrv_kinase-like_dom"/>
</dbReference>
<comment type="similarity">
    <text evidence="2 7">Belongs to the PanB family.</text>
</comment>
<feature type="binding site" evidence="7 9">
    <location>
        <position position="89"/>
    </location>
    <ligand>
        <name>3-methyl-2-oxobutanoate</name>
        <dbReference type="ChEBI" id="CHEBI:11851"/>
    </ligand>
</feature>
<dbReference type="PANTHER" id="PTHR20881">
    <property type="entry name" value="3-METHYL-2-OXOBUTANOATE HYDROXYMETHYLTRANSFERASE"/>
    <property type="match status" value="1"/>
</dbReference>
<evidence type="ECO:0000313" key="11">
    <source>
        <dbReference type="EMBL" id="RAK46600.1"/>
    </source>
</evidence>
<feature type="binding site" evidence="7 10">
    <location>
        <position position="89"/>
    </location>
    <ligand>
        <name>Mg(2+)</name>
        <dbReference type="ChEBI" id="CHEBI:18420"/>
    </ligand>
</feature>
<keyword evidence="11" id="KW-0489">Methyltransferase</keyword>
<dbReference type="Proteomes" id="UP000249808">
    <property type="component" value="Unassembled WGS sequence"/>
</dbReference>
<comment type="subunit">
    <text evidence="3 7">Homodecamer; pentamer of dimers.</text>
</comment>
<dbReference type="GO" id="GO:0005737">
    <property type="term" value="C:cytoplasm"/>
    <property type="evidence" value="ECO:0007669"/>
    <property type="project" value="UniProtKB-SubCell"/>
</dbReference>
<dbReference type="EMBL" id="PZJH01000001">
    <property type="protein sequence ID" value="RAK46600.1"/>
    <property type="molecule type" value="Genomic_DNA"/>
</dbReference>
<evidence type="ECO:0000256" key="9">
    <source>
        <dbReference type="PIRSR" id="PIRSR000388-2"/>
    </source>
</evidence>
<dbReference type="CDD" id="cd06557">
    <property type="entry name" value="KPHMT-like"/>
    <property type="match status" value="1"/>
</dbReference>
<organism evidence="11 12">
    <name type="scientific">Macrococcus epidermidis</name>
    <dbReference type="NCBI Taxonomy" id="1902580"/>
    <lineage>
        <taxon>Bacteria</taxon>
        <taxon>Bacillati</taxon>
        <taxon>Bacillota</taxon>
        <taxon>Bacilli</taxon>
        <taxon>Bacillales</taxon>
        <taxon>Staphylococcaceae</taxon>
        <taxon>Macrococcus</taxon>
    </lineage>
</organism>
<comment type="cofactor">
    <cofactor evidence="7 10">
        <name>Mg(2+)</name>
        <dbReference type="ChEBI" id="CHEBI:18420"/>
    </cofactor>
    <text evidence="7 10">Binds 1 Mg(2+) ion per subunit.</text>
</comment>
<keyword evidence="4 7" id="KW-0566">Pantothenate biosynthesis</keyword>
<feature type="binding site" evidence="7 10">
    <location>
        <position position="50"/>
    </location>
    <ligand>
        <name>Mg(2+)</name>
        <dbReference type="ChEBI" id="CHEBI:18420"/>
    </ligand>
</feature>
<feature type="binding site" evidence="7 9">
    <location>
        <position position="119"/>
    </location>
    <ligand>
        <name>3-methyl-2-oxobutanoate</name>
        <dbReference type="ChEBI" id="CHEBI:11851"/>
    </ligand>
</feature>
<dbReference type="EC" id="2.1.2.11" evidence="7"/>
<dbReference type="FunFam" id="3.20.20.60:FF:000003">
    <property type="entry name" value="3-methyl-2-oxobutanoate hydroxymethyltransferase"/>
    <property type="match status" value="1"/>
</dbReference>
<dbReference type="NCBIfam" id="NF001452">
    <property type="entry name" value="PRK00311.1"/>
    <property type="match status" value="1"/>
</dbReference>
<dbReference type="SUPFAM" id="SSF51621">
    <property type="entry name" value="Phosphoenolpyruvate/pyruvate domain"/>
    <property type="match status" value="1"/>
</dbReference>
<feature type="binding site" evidence="7 10">
    <location>
        <position position="121"/>
    </location>
    <ligand>
        <name>Mg(2+)</name>
        <dbReference type="ChEBI" id="CHEBI:18420"/>
    </ligand>
</feature>
<dbReference type="Gene3D" id="3.20.20.60">
    <property type="entry name" value="Phosphoenolpyruvate-binding domains"/>
    <property type="match status" value="1"/>
</dbReference>
<dbReference type="HAMAP" id="MF_00156">
    <property type="entry name" value="PanB"/>
    <property type="match status" value="1"/>
</dbReference>
<accession>A0A327ZW13</accession>
<comment type="function">
    <text evidence="6 7">Catalyzes the reversible reaction in which hydroxymethyl group from 5,10-methylenetetrahydrofolate is transferred onto alpha-ketoisovalerate to form ketopantoate.</text>
</comment>
<dbReference type="Pfam" id="PF02548">
    <property type="entry name" value="Pantoate_transf"/>
    <property type="match status" value="1"/>
</dbReference>
<reference evidence="11 12" key="1">
    <citation type="journal article" date="2018" name="Front. Microbiol.">
        <title>Description and Comparative Genomics of Macrococcus caseolyticus subsp. hominis subsp. nov., Macrococcus goetzii sp. nov., Macrococcus epidermidis sp. nov., and Macrococcus bohemicus sp. nov., Novel Macrococci From Human Clinical Material With Virulence Potential and Suspected Uptake of Foreign DNA by Natural Transformation.</title>
        <authorList>
            <person name="Maslanova I."/>
            <person name="Wertheimer Z."/>
            <person name="Sedlacek I."/>
            <person name="Svec P."/>
            <person name="Indrakova A."/>
            <person name="Kovarovic V."/>
            <person name="Schumann P."/>
            <person name="Sproer C."/>
            <person name="Kralova S."/>
            <person name="Sedo O."/>
            <person name="Kristofova L."/>
            <person name="Vrbovska V."/>
            <person name="Fuzik T."/>
            <person name="Petras P."/>
            <person name="Zdrahal Z."/>
            <person name="Ruzickova V."/>
            <person name="Doskar J."/>
            <person name="Pantucek R."/>
        </authorList>
    </citation>
    <scope>NUCLEOTIDE SEQUENCE [LARGE SCALE GENOMIC DNA]</scope>
    <source>
        <strain evidence="11 12">01/688</strain>
    </source>
</reference>
<keyword evidence="7" id="KW-0963">Cytoplasm</keyword>
<dbReference type="GO" id="GO:0000287">
    <property type="term" value="F:magnesium ion binding"/>
    <property type="evidence" value="ECO:0007669"/>
    <property type="project" value="TreeGrafter"/>
</dbReference>
<comment type="subcellular location">
    <subcellularLocation>
        <location evidence="7">Cytoplasm</location>
    </subcellularLocation>
</comment>
<proteinExistence type="inferred from homology"/>
<dbReference type="NCBIfam" id="TIGR00222">
    <property type="entry name" value="panB"/>
    <property type="match status" value="1"/>
</dbReference>
<name>A0A327ZW13_9STAP</name>
<feature type="active site" description="Proton acceptor" evidence="7 8">
    <location>
        <position position="186"/>
    </location>
</feature>
<evidence type="ECO:0000256" key="3">
    <source>
        <dbReference type="ARBA" id="ARBA00011424"/>
    </source>
</evidence>
<keyword evidence="7 10" id="KW-0460">Magnesium</keyword>
<evidence type="ECO:0000256" key="1">
    <source>
        <dbReference type="ARBA" id="ARBA00005033"/>
    </source>
</evidence>
<evidence type="ECO:0000313" key="12">
    <source>
        <dbReference type="Proteomes" id="UP000249808"/>
    </source>
</evidence>
<dbReference type="GO" id="GO:0008168">
    <property type="term" value="F:methyltransferase activity"/>
    <property type="evidence" value="ECO:0007669"/>
    <property type="project" value="UniProtKB-KW"/>
</dbReference>
<evidence type="ECO:0000256" key="2">
    <source>
        <dbReference type="ARBA" id="ARBA00008676"/>
    </source>
</evidence>
<gene>
    <name evidence="7 11" type="primary">panB</name>
    <name evidence="11" type="ORF">BHU61_03840</name>
</gene>
<sequence length="280" mass="30446">MKKGVKNLRTTQDLYKMKQNGEKITMLTAYDYPSARQVEKAGIDTILVGDSLGMTVLGYETTVQVTLDDMIHHGRAVRRGAPNTFVIVDMPIGSVGISMEQDLNNALTLYQTTNANAIKAEGAHLTDFVARCKQIGIPVVAHLGLTPQSVGVMGYSVQAKTKDAATQLIEDCKAMEVAGAIMIVLEVIPSDLAKTISQTVNIPIIGIGAGNGTDGQVLVYHDILQYEQDHRAKFVKVYGDFSTGVDAIKQFNEEVKSGVFPSEEYTYKAKIMDELNKGEV</sequence>
<dbReference type="AlphaFoldDB" id="A0A327ZW13"/>
<evidence type="ECO:0000256" key="8">
    <source>
        <dbReference type="PIRSR" id="PIRSR000388-1"/>
    </source>
</evidence>
<evidence type="ECO:0000256" key="7">
    <source>
        <dbReference type="HAMAP-Rule" id="MF_00156"/>
    </source>
</evidence>
<evidence type="ECO:0000256" key="4">
    <source>
        <dbReference type="ARBA" id="ARBA00022655"/>
    </source>
</evidence>